<protein>
    <submittedName>
        <fullName evidence="9">Putative nuclease HARBI1 isoform X1</fullName>
    </submittedName>
</protein>
<dbReference type="Proteomes" id="UP000634136">
    <property type="component" value="Unassembled WGS sequence"/>
</dbReference>
<feature type="domain" description="DDE Tnp4" evidence="8">
    <location>
        <begin position="106"/>
        <end position="199"/>
    </location>
</feature>
<reference evidence="9" key="1">
    <citation type="submission" date="2020-09" db="EMBL/GenBank/DDBJ databases">
        <title>Genome-Enabled Discovery of Anthraquinone Biosynthesis in Senna tora.</title>
        <authorList>
            <person name="Kang S.-H."/>
            <person name="Pandey R.P."/>
            <person name="Lee C.-M."/>
            <person name="Sim J.-S."/>
            <person name="Jeong J.-T."/>
            <person name="Choi B.-S."/>
            <person name="Jung M."/>
            <person name="Ginzburg D."/>
            <person name="Zhao K."/>
            <person name="Won S.Y."/>
            <person name="Oh T.-J."/>
            <person name="Yu Y."/>
            <person name="Kim N.-H."/>
            <person name="Lee O.R."/>
            <person name="Lee T.-H."/>
            <person name="Bashyal P."/>
            <person name="Kim T.-S."/>
            <person name="Lee W.-H."/>
            <person name="Kawkins C."/>
            <person name="Kim C.-K."/>
            <person name="Kim J.S."/>
            <person name="Ahn B.O."/>
            <person name="Rhee S.Y."/>
            <person name="Sohng J.K."/>
        </authorList>
    </citation>
    <scope>NUCLEOTIDE SEQUENCE</scope>
    <source>
        <tissue evidence="9">Leaf</tissue>
    </source>
</reference>
<dbReference type="GO" id="GO:0016787">
    <property type="term" value="F:hydrolase activity"/>
    <property type="evidence" value="ECO:0007669"/>
    <property type="project" value="UniProtKB-KW"/>
</dbReference>
<comment type="cofactor">
    <cofactor evidence="1">
        <name>a divalent metal cation</name>
        <dbReference type="ChEBI" id="CHEBI:60240"/>
    </cofactor>
</comment>
<keyword evidence="6" id="KW-0378">Hydrolase</keyword>
<keyword evidence="10" id="KW-1185">Reference proteome</keyword>
<dbReference type="OrthoDB" id="4955136at2759"/>
<dbReference type="GO" id="GO:0046872">
    <property type="term" value="F:metal ion binding"/>
    <property type="evidence" value="ECO:0007669"/>
    <property type="project" value="UniProtKB-KW"/>
</dbReference>
<dbReference type="PANTHER" id="PTHR22930">
    <property type="match status" value="1"/>
</dbReference>
<evidence type="ECO:0000256" key="3">
    <source>
        <dbReference type="ARBA" id="ARBA00006958"/>
    </source>
</evidence>
<name>A0A834TTB9_9FABA</name>
<organism evidence="9 10">
    <name type="scientific">Senna tora</name>
    <dbReference type="NCBI Taxonomy" id="362788"/>
    <lineage>
        <taxon>Eukaryota</taxon>
        <taxon>Viridiplantae</taxon>
        <taxon>Streptophyta</taxon>
        <taxon>Embryophyta</taxon>
        <taxon>Tracheophyta</taxon>
        <taxon>Spermatophyta</taxon>
        <taxon>Magnoliopsida</taxon>
        <taxon>eudicotyledons</taxon>
        <taxon>Gunneridae</taxon>
        <taxon>Pentapetalae</taxon>
        <taxon>rosids</taxon>
        <taxon>fabids</taxon>
        <taxon>Fabales</taxon>
        <taxon>Fabaceae</taxon>
        <taxon>Caesalpinioideae</taxon>
        <taxon>Cassia clade</taxon>
        <taxon>Senna</taxon>
    </lineage>
</organism>
<dbReference type="EMBL" id="JAAIUW010000006">
    <property type="protein sequence ID" value="KAF7826541.1"/>
    <property type="molecule type" value="Genomic_DNA"/>
</dbReference>
<evidence type="ECO:0000256" key="5">
    <source>
        <dbReference type="ARBA" id="ARBA00022723"/>
    </source>
</evidence>
<evidence type="ECO:0000256" key="6">
    <source>
        <dbReference type="ARBA" id="ARBA00022801"/>
    </source>
</evidence>
<evidence type="ECO:0000313" key="9">
    <source>
        <dbReference type="EMBL" id="KAF7826541.1"/>
    </source>
</evidence>
<comment type="caution">
    <text evidence="9">The sequence shown here is derived from an EMBL/GenBank/DDBJ whole genome shotgun (WGS) entry which is preliminary data.</text>
</comment>
<comment type="subcellular location">
    <subcellularLocation>
        <location evidence="2">Nucleus</location>
    </subcellularLocation>
</comment>
<proteinExistence type="inferred from homology"/>
<evidence type="ECO:0000259" key="8">
    <source>
        <dbReference type="Pfam" id="PF13359"/>
    </source>
</evidence>
<evidence type="ECO:0000313" key="10">
    <source>
        <dbReference type="Proteomes" id="UP000634136"/>
    </source>
</evidence>
<evidence type="ECO:0000256" key="1">
    <source>
        <dbReference type="ARBA" id="ARBA00001968"/>
    </source>
</evidence>
<comment type="similarity">
    <text evidence="3">Belongs to the HARBI1 family.</text>
</comment>
<keyword evidence="7" id="KW-0539">Nucleus</keyword>
<sequence length="260" mass="30433">MWTKLIGKETVLGWDPEKKTVKASNQWWTSKAKENPEYLKFKHEDPKFWNLLETCYKGMIATGYDALSPYPSTDEGGNNNDEDFEVDITLEDEGGDVEVEDCIGAIDGTHISVHVPIEKLIPFTGRKRYTSTNVMAVCDFNMCFTFAWVGWEGSAHDTRIFMEALRNPHLKFPHPPQGKFYLVDFGYPTFKGFLGPYRNTRRMDFDLDLLESFRNINECVDMYQDYNERNGVRFNQIEWEEPTQEHIRQVEEIRNTIRNQ</sequence>
<keyword evidence="5" id="KW-0479">Metal-binding</keyword>
<evidence type="ECO:0000256" key="4">
    <source>
        <dbReference type="ARBA" id="ARBA00022722"/>
    </source>
</evidence>
<dbReference type="AlphaFoldDB" id="A0A834TTB9"/>
<dbReference type="PANTHER" id="PTHR22930:SF221">
    <property type="entry name" value="NUCLEASE HARBI1"/>
    <property type="match status" value="1"/>
</dbReference>
<gene>
    <name evidence="9" type="ORF">G2W53_017705</name>
</gene>
<dbReference type="Pfam" id="PF13359">
    <property type="entry name" value="DDE_Tnp_4"/>
    <property type="match status" value="1"/>
</dbReference>
<dbReference type="GO" id="GO:0005634">
    <property type="term" value="C:nucleus"/>
    <property type="evidence" value="ECO:0007669"/>
    <property type="project" value="UniProtKB-SubCell"/>
</dbReference>
<evidence type="ECO:0000256" key="2">
    <source>
        <dbReference type="ARBA" id="ARBA00004123"/>
    </source>
</evidence>
<dbReference type="InterPro" id="IPR045249">
    <property type="entry name" value="HARBI1-like"/>
</dbReference>
<evidence type="ECO:0000256" key="7">
    <source>
        <dbReference type="ARBA" id="ARBA00023242"/>
    </source>
</evidence>
<keyword evidence="4" id="KW-0540">Nuclease</keyword>
<accession>A0A834TTB9</accession>
<dbReference type="InterPro" id="IPR027806">
    <property type="entry name" value="HARBI1_dom"/>
</dbReference>
<dbReference type="GO" id="GO:0004518">
    <property type="term" value="F:nuclease activity"/>
    <property type="evidence" value="ECO:0007669"/>
    <property type="project" value="UniProtKB-KW"/>
</dbReference>